<dbReference type="GO" id="GO:0009887">
    <property type="term" value="P:animal organ morphogenesis"/>
    <property type="evidence" value="ECO:0007669"/>
    <property type="project" value="TreeGrafter"/>
</dbReference>
<dbReference type="CTD" id="556605"/>
<evidence type="ECO:0000256" key="2">
    <source>
        <dbReference type="ARBA" id="ARBA00022525"/>
    </source>
</evidence>
<feature type="domain" description="Laminin EGF-like" evidence="17">
    <location>
        <begin position="1074"/>
        <end position="1121"/>
    </location>
</feature>
<feature type="signal peptide" evidence="16">
    <location>
        <begin position="1"/>
        <end position="20"/>
    </location>
</feature>
<reference evidence="21" key="2">
    <citation type="submission" date="2025-08" db="UniProtKB">
        <authorList>
            <consortium name="RefSeq"/>
        </authorList>
    </citation>
    <scope>IDENTIFICATION</scope>
    <source>
        <tissue evidence="21">Blood</tissue>
    </source>
</reference>
<feature type="domain" description="Laminin EGF-like" evidence="17">
    <location>
        <begin position="268"/>
        <end position="331"/>
    </location>
</feature>
<dbReference type="FunFam" id="2.10.25.10:FF:000138">
    <property type="entry name" value="Laminin subunit beta 1"/>
    <property type="match status" value="1"/>
</dbReference>
<keyword evidence="8" id="KW-0130">Cell adhesion</keyword>
<evidence type="ECO:0000259" key="18">
    <source>
        <dbReference type="PROSITE" id="PS51116"/>
    </source>
</evidence>
<dbReference type="OMA" id="TDICREY"/>
<keyword evidence="7" id="KW-0084">Basement membrane</keyword>
<protein>
    <submittedName>
        <fullName evidence="21">Laminin subunit beta-1b</fullName>
    </submittedName>
</protein>
<dbReference type="GO" id="GO:0016477">
    <property type="term" value="P:cell migration"/>
    <property type="evidence" value="ECO:0007669"/>
    <property type="project" value="TreeGrafter"/>
</dbReference>
<dbReference type="Gene3D" id="2.10.25.10">
    <property type="entry name" value="Laminin"/>
    <property type="match status" value="11"/>
</dbReference>
<keyword evidence="5 16" id="KW-0732">Signal</keyword>
<dbReference type="KEGG" id="ipu:108279853"/>
<dbReference type="FunFam" id="2.10.25.10:FF:000011">
    <property type="entry name" value="Cadherin EGF LAG seven-pass G-type receptor"/>
    <property type="match status" value="1"/>
</dbReference>
<evidence type="ECO:0000259" key="17">
    <source>
        <dbReference type="PROSITE" id="PS50027"/>
    </source>
</evidence>
<keyword evidence="11" id="KW-0325">Glycoprotein</keyword>
<dbReference type="GO" id="GO:0005178">
    <property type="term" value="F:integrin binding"/>
    <property type="evidence" value="ECO:0007669"/>
    <property type="project" value="TreeGrafter"/>
</dbReference>
<evidence type="ECO:0000313" key="20">
    <source>
        <dbReference type="Proteomes" id="UP000221080"/>
    </source>
</evidence>
<dbReference type="GO" id="GO:0007411">
    <property type="term" value="P:axon guidance"/>
    <property type="evidence" value="ECO:0007669"/>
    <property type="project" value="TreeGrafter"/>
</dbReference>
<feature type="disulfide bond" evidence="13">
    <location>
        <begin position="1074"/>
        <end position="1086"/>
    </location>
</feature>
<evidence type="ECO:0000256" key="11">
    <source>
        <dbReference type="ARBA" id="ARBA00023180"/>
    </source>
</evidence>
<feature type="domain" description="Laminin EGF-like" evidence="17">
    <location>
        <begin position="1018"/>
        <end position="1073"/>
    </location>
</feature>
<feature type="chain" id="PRO_5012836068" evidence="16">
    <location>
        <begin position="21"/>
        <end position="1774"/>
    </location>
</feature>
<dbReference type="InterPro" id="IPR000742">
    <property type="entry name" value="EGF"/>
</dbReference>
<name>A0A2D0T5K1_ICTPU</name>
<dbReference type="GO" id="GO:0043256">
    <property type="term" value="C:laminin complex"/>
    <property type="evidence" value="ECO:0007669"/>
    <property type="project" value="TreeGrafter"/>
</dbReference>
<dbReference type="InterPro" id="IPR056863">
    <property type="entry name" value="LMN_ATRN_NET-like_EGF"/>
</dbReference>
<feature type="disulfide bond" evidence="13">
    <location>
        <begin position="489"/>
        <end position="503"/>
    </location>
</feature>
<keyword evidence="20" id="KW-1185">Reference proteome</keyword>
<feature type="disulfide bond" evidence="13">
    <location>
        <begin position="1122"/>
        <end position="1134"/>
    </location>
</feature>
<evidence type="ECO:0000259" key="19">
    <source>
        <dbReference type="PROSITE" id="PS51117"/>
    </source>
</evidence>
<feature type="disulfide bond" evidence="13">
    <location>
        <begin position="1076"/>
        <end position="1093"/>
    </location>
</feature>
<dbReference type="Pfam" id="PF21199">
    <property type="entry name" value="LAMININ_IV_B"/>
    <property type="match status" value="1"/>
</dbReference>
<keyword evidence="10 13" id="KW-1015">Disulfide bond</keyword>
<feature type="domain" description="Laminin EGF-like" evidence="17">
    <location>
        <begin position="966"/>
        <end position="1017"/>
    </location>
</feature>
<organism evidence="20 21">
    <name type="scientific">Ictalurus punctatus</name>
    <name type="common">Channel catfish</name>
    <name type="synonym">Silurus punctatus</name>
    <dbReference type="NCBI Taxonomy" id="7998"/>
    <lineage>
        <taxon>Eukaryota</taxon>
        <taxon>Metazoa</taxon>
        <taxon>Chordata</taxon>
        <taxon>Craniata</taxon>
        <taxon>Vertebrata</taxon>
        <taxon>Euteleostomi</taxon>
        <taxon>Actinopterygii</taxon>
        <taxon>Neopterygii</taxon>
        <taxon>Teleostei</taxon>
        <taxon>Ostariophysi</taxon>
        <taxon>Siluriformes</taxon>
        <taxon>Ictaluridae</taxon>
        <taxon>Ictalurus</taxon>
    </lineage>
</organism>
<dbReference type="FunFam" id="2.170.300.10:FF:000004">
    <property type="entry name" value="Laminin subunit beta 1"/>
    <property type="match status" value="1"/>
</dbReference>
<dbReference type="Gene3D" id="2.170.300.10">
    <property type="entry name" value="Tie2 ligand-binding domain superfamily"/>
    <property type="match status" value="1"/>
</dbReference>
<dbReference type="PROSITE" id="PS01248">
    <property type="entry name" value="EGF_LAM_1"/>
    <property type="match status" value="4"/>
</dbReference>
<feature type="domain" description="Laminin EGF-like" evidence="17">
    <location>
        <begin position="395"/>
        <end position="453"/>
    </location>
</feature>
<feature type="domain" description="Laminin N-terminal" evidence="19">
    <location>
        <begin position="29"/>
        <end position="267"/>
    </location>
</feature>
<feature type="disulfide bond" evidence="13">
    <location>
        <begin position="1143"/>
        <end position="1152"/>
    </location>
</feature>
<reference evidence="20" key="1">
    <citation type="journal article" date="2016" name="Nat. Commun.">
        <title>The channel catfish genome sequence provides insights into the evolution of scale formation in teleosts.</title>
        <authorList>
            <person name="Liu Z."/>
            <person name="Liu S."/>
            <person name="Yao J."/>
            <person name="Bao L."/>
            <person name="Zhang J."/>
            <person name="Li Y."/>
            <person name="Jiang C."/>
            <person name="Sun L."/>
            <person name="Wang R."/>
            <person name="Zhang Y."/>
            <person name="Zhou T."/>
            <person name="Zeng Q."/>
            <person name="Fu Q."/>
            <person name="Gao S."/>
            <person name="Li N."/>
            <person name="Koren S."/>
            <person name="Jiang Y."/>
            <person name="Zimin A."/>
            <person name="Xu P."/>
            <person name="Phillippy A.M."/>
            <person name="Geng X."/>
            <person name="Song L."/>
            <person name="Sun F."/>
            <person name="Li C."/>
            <person name="Wang X."/>
            <person name="Chen A."/>
            <person name="Jin Y."/>
            <person name="Yuan Z."/>
            <person name="Yang Y."/>
            <person name="Tan S."/>
            <person name="Peatman E."/>
            <person name="Lu J."/>
            <person name="Qin Z."/>
            <person name="Dunham R."/>
            <person name="Li Z."/>
            <person name="Sonstegard T."/>
            <person name="Feng J."/>
            <person name="Danzmann R.G."/>
            <person name="Schroeder S."/>
            <person name="Scheffler B."/>
            <person name="Duke M.V."/>
            <person name="Ballard L."/>
            <person name="Kucuktas H."/>
            <person name="Kaltenboeck L."/>
            <person name="Liu H."/>
            <person name="Armbruster J."/>
            <person name="Xie Y."/>
            <person name="Kirby M.L."/>
            <person name="Tian Y."/>
            <person name="Flanagan M.E."/>
            <person name="Mu W."/>
            <person name="Waldbieser G.C."/>
        </authorList>
    </citation>
    <scope>NUCLEOTIDE SEQUENCE [LARGE SCALE GENOMIC DNA]</scope>
    <source>
        <strain evidence="20">SDA103</strain>
    </source>
</reference>
<dbReference type="OrthoDB" id="5985440at2759"/>
<dbReference type="SUPFAM" id="SSF57196">
    <property type="entry name" value="EGF/Laminin"/>
    <property type="match status" value="12"/>
</dbReference>
<dbReference type="FunFam" id="2.10.25.10:FF:000101">
    <property type="entry name" value="Laminin subunit beta 1"/>
    <property type="match status" value="1"/>
</dbReference>
<dbReference type="FunFam" id="2.10.25.10:FF:000074">
    <property type="entry name" value="Laminin subunit alpha"/>
    <property type="match status" value="1"/>
</dbReference>
<dbReference type="FunFam" id="2.10.25.10:FF:000135">
    <property type="entry name" value="Laminin subunit beta 4"/>
    <property type="match status" value="3"/>
</dbReference>
<feature type="domain" description="Laminin EGF-like" evidence="17">
    <location>
        <begin position="857"/>
        <end position="906"/>
    </location>
</feature>
<dbReference type="FunFam" id="2.10.25.10:FF:000130">
    <property type="entry name" value="Laminin subunit beta 1"/>
    <property type="match status" value="1"/>
</dbReference>
<dbReference type="InterPro" id="IPR050440">
    <property type="entry name" value="Laminin/Netrin_ECM"/>
</dbReference>
<evidence type="ECO:0000256" key="5">
    <source>
        <dbReference type="ARBA" id="ARBA00022729"/>
    </source>
</evidence>
<dbReference type="Pfam" id="PF24973">
    <property type="entry name" value="EGF_LMN_ATRN"/>
    <property type="match status" value="2"/>
</dbReference>
<keyword evidence="3" id="KW-0272">Extracellular matrix</keyword>
<feature type="disulfide bond" evidence="13">
    <location>
        <begin position="1095"/>
        <end position="1104"/>
    </location>
</feature>
<dbReference type="SMART" id="SM00181">
    <property type="entry name" value="EGF"/>
    <property type="match status" value="7"/>
</dbReference>
<dbReference type="InterPro" id="IPR008211">
    <property type="entry name" value="Laminin_N"/>
</dbReference>
<evidence type="ECO:0000256" key="14">
    <source>
        <dbReference type="SAM" id="Coils"/>
    </source>
</evidence>
<gene>
    <name evidence="21" type="primary">lamb1b</name>
</gene>
<feature type="disulfide bond" evidence="13">
    <location>
        <begin position="813"/>
        <end position="830"/>
    </location>
</feature>
<dbReference type="FunFam" id="2.10.25.10:FF:000209">
    <property type="entry name" value="Laminin subunit alpha 5"/>
    <property type="match status" value="1"/>
</dbReference>
<evidence type="ECO:0000256" key="10">
    <source>
        <dbReference type="ARBA" id="ARBA00023157"/>
    </source>
</evidence>
<keyword evidence="9 14" id="KW-0175">Coiled coil</keyword>
<dbReference type="PRINTS" id="PR00011">
    <property type="entry name" value="EGFLAMININ"/>
</dbReference>
<evidence type="ECO:0000256" key="3">
    <source>
        <dbReference type="ARBA" id="ARBA00022530"/>
    </source>
</evidence>
<dbReference type="FunFam" id="2.10.25.10:FF:000145">
    <property type="entry name" value="Laminin subunit beta 1"/>
    <property type="match status" value="1"/>
</dbReference>
<feature type="disulfide bond" evidence="13">
    <location>
        <begin position="1046"/>
        <end position="1055"/>
    </location>
</feature>
<feature type="disulfide bond" evidence="13">
    <location>
        <begin position="765"/>
        <end position="782"/>
    </location>
</feature>
<feature type="region of interest" description="Disordered" evidence="15">
    <location>
        <begin position="1322"/>
        <end position="1344"/>
    </location>
</feature>
<feature type="domain" description="Laminin EGF-like" evidence="17">
    <location>
        <begin position="1122"/>
        <end position="1168"/>
    </location>
</feature>
<feature type="disulfide bond" evidence="13">
    <location>
        <begin position="990"/>
        <end position="999"/>
    </location>
</feature>
<feature type="domain" description="Laminin EGF-like" evidence="17">
    <location>
        <begin position="763"/>
        <end position="810"/>
    </location>
</feature>
<dbReference type="InterPro" id="IPR002049">
    <property type="entry name" value="LE_dom"/>
</dbReference>
<dbReference type="Proteomes" id="UP000221080">
    <property type="component" value="Chromosome 19"/>
</dbReference>
<dbReference type="GeneID" id="108279853"/>
<dbReference type="PROSITE" id="PS51117">
    <property type="entry name" value="LAMININ_NTER"/>
    <property type="match status" value="1"/>
</dbReference>
<evidence type="ECO:0000256" key="1">
    <source>
        <dbReference type="ARBA" id="ARBA00004302"/>
    </source>
</evidence>
<dbReference type="STRING" id="7998.ENSIPUP00000011004"/>
<dbReference type="CDD" id="cd00055">
    <property type="entry name" value="EGF_Lam"/>
    <property type="match status" value="13"/>
</dbReference>
<keyword evidence="2" id="KW-0964">Secreted</keyword>
<feature type="disulfide bond" evidence="13">
    <location>
        <begin position="437"/>
        <end position="451"/>
    </location>
</feature>
<evidence type="ECO:0000256" key="13">
    <source>
        <dbReference type="PROSITE-ProRule" id="PRU00460"/>
    </source>
</evidence>
<dbReference type="PROSITE" id="PS50027">
    <property type="entry name" value="EGF_LAM_2"/>
    <property type="match status" value="10"/>
</dbReference>
<feature type="disulfide bond" evidence="13">
    <location>
        <begin position="784"/>
        <end position="793"/>
    </location>
</feature>
<feature type="domain" description="Laminin IV type B" evidence="18">
    <location>
        <begin position="545"/>
        <end position="757"/>
    </location>
</feature>
<feature type="disulfide bond" evidence="13">
    <location>
        <begin position="832"/>
        <end position="841"/>
    </location>
</feature>
<dbReference type="PROSITE" id="PS51116">
    <property type="entry name" value="LAMININ_IVB"/>
    <property type="match status" value="1"/>
</dbReference>
<dbReference type="GO" id="GO:0009888">
    <property type="term" value="P:tissue development"/>
    <property type="evidence" value="ECO:0007669"/>
    <property type="project" value="TreeGrafter"/>
</dbReference>
<feature type="disulfide bond" evidence="13">
    <location>
        <begin position="297"/>
        <end position="306"/>
    </location>
</feature>
<sequence>MWTLQCALIWALGLAVPAQLLPEANNMCSEGSCYPATGDLLIGRAHRLTASSTCGLHSPEPFCIVSNLGAEKCFECDSRGLYNKVTHPNSHTIDNVVTTFTPNRLVTWWQSENGVETVTIQLDLEAEFHFTHIIMTFKTFRPAAMVIERSSDYGQSWQVYRYFAFNCSASFPDISQGPVKSVDDVICDSRYSTIEPSTEGEVIFRALDPVFKIPDPYSQRIQNLLKITNLRVRMMKLHTLGDDLLDGQDEVKQKYYYALYDMVVRGNCFCYGHASECAPADDSETGPEGMVYGHCVCNHHTAGLNCEKCQDFYQDTPWRPAEGRNTNACKRCECNQHSYACHFDMAMYVSSGNVSGGVCDDCQHNTQGQHCEGCKPFYYQHPNRDIRDPRSCEPCDCDLRGSLNGGVCDSVTDVMRGLIAGQCRCKQNVEGERCDHCKQGHYGLGQDLLGCLSCSCNPLGTLPGGSPCDTATGMCYCKRLVTGRNCDQCQPQHWGLSTDKDGCRPCDCDVGGALNNDCSPQTGQCVCREHISGRRCDSMKPGYYFAALDHYTYEAEEAAFDPAVTVVARPLPADRPPTWTGIGFASVPERETLAFTIDNIPQSMEYDLLIRYEPQLPDVWEEVRIDVIRTDQPSPSAHCSAPYADQQTTSLPPSSRYVVLPRPLCLEKGQKYTVKMILALFSSNDLHDQPHILIDSIVLLPVVRDLDLDLFSGAADREAAWEMFQKYRCLENSKSVQKIPMTDICREYIFSASALLHQGAMECKCDPLGSLSMICDVNGGQCPCRPNVVGRTCDSCAPGTLQLGPSGCRPCECDPLGSKNTFCNSTTGQCSCLPGVYGRQCAHCLHGHWGFPQCQPCFCNGHGERCDLHTGRCLECRDHTTGDQCERCDRGYHGNALLGSSDRCRPCMCPDGPGSGRQFADTCYQNPNSLQLVCVCSQGYKGPRCEECAPGYYGNPKVSGGRCHPCRCNGNIDMQDPMSCDASTGTCLRCLHNTDGQACQHCRHGYYGDASTQNCQKCMCQLLGTDSHKCVNGECECDQVSGQCPCLPSVEGLHCDRCAPNTWNFHSGKGCQLCQCHPTHAYSLSCDRMSGQCSCMPGFGGRTCEECRALFWGDPEVRCHACDCDPRGTSTPQCNKSTGACVCVEGAAGQRCDSCGRGYVGTFPDCQPCHQCFREWEVTVGELTNQTQQLVDTVENLKVTGVTAAYRDTIDSLEDGAKQLTQILEDDKAQQTLRYSQEFLQKAKSLTSDLDRSLNRSEVDVQQVSEEHGSVAEELKSLSLETQKQQERFNSTQQQVLHIKHSDPVGAVDSVKEYYQQSVEAESRVNQATTDTHSPMKQSAGLRQATEAKLDTVKGEFDLKQRLDSEILNTLNQELEQDDLPQLSQQVCGGEWNRDGCGECGGLGCVGEDGEPQCGGQDCKGVITQTNNAWKKAKDLDKDIMDSLKEVEKLQRIVSAAQGRAAESKISAQDILSKANQSKARVEQTNQELRELIQQIRDFLTSGADLERIEALSDEVLKLKMPVVAGELKNVTTEIRQHVDSLTGVDDVLVQSAGQAQTAERLLQQARVISEEATQLKGEVDKVKTMLNESKHAQSAADESLKAVNSDIDYTQQQIAMVDSEMGMSELMLSNATRRLLDLKRNEGALRQKTRETSNSAELAQNKADYTSEDTEQTERTLILEVQPKYQSALGLMEEKAVGVSDARQRAEQLQQEAKNLVTEAISKLQNLNELEKTFAVNQRTLAERAQEVEALEKEAQTVLQELSQRVTVYSTCQ</sequence>
<feature type="coiled-coil region" evidence="14">
    <location>
        <begin position="1433"/>
        <end position="1502"/>
    </location>
</feature>
<comment type="caution">
    <text evidence="13">Lacks conserved residue(s) required for the propagation of feature annotation.</text>
</comment>
<dbReference type="SMART" id="SM00180">
    <property type="entry name" value="EGF_Lam"/>
    <property type="match status" value="13"/>
</dbReference>
<feature type="domain" description="Laminin EGF-like" evidence="17">
    <location>
        <begin position="811"/>
        <end position="856"/>
    </location>
</feature>
<feature type="disulfide bond" evidence="13">
    <location>
        <begin position="811"/>
        <end position="823"/>
    </location>
</feature>
<evidence type="ECO:0000256" key="8">
    <source>
        <dbReference type="ARBA" id="ARBA00022889"/>
    </source>
</evidence>
<keyword evidence="6" id="KW-0677">Repeat</keyword>
<feature type="compositionally biased region" description="Polar residues" evidence="15">
    <location>
        <begin position="1322"/>
        <end position="1337"/>
    </location>
</feature>
<dbReference type="CDD" id="cd22300">
    <property type="entry name" value="cc_LAMB1_C"/>
    <property type="match status" value="1"/>
</dbReference>
<evidence type="ECO:0000313" key="21">
    <source>
        <dbReference type="RefSeq" id="XP_017349885.1"/>
    </source>
</evidence>
<dbReference type="GO" id="GO:0150043">
    <property type="term" value="F:structural constituent of synapse-associated extracellular matrix"/>
    <property type="evidence" value="ECO:0007669"/>
    <property type="project" value="TreeGrafter"/>
</dbReference>
<evidence type="ECO:0000256" key="6">
    <source>
        <dbReference type="ARBA" id="ARBA00022737"/>
    </source>
</evidence>
<keyword evidence="12 13" id="KW-0424">Laminin EGF-like domain</keyword>
<dbReference type="GO" id="GO:0070831">
    <property type="term" value="P:basement membrane assembly"/>
    <property type="evidence" value="ECO:0007669"/>
    <property type="project" value="TreeGrafter"/>
</dbReference>
<evidence type="ECO:0000256" key="16">
    <source>
        <dbReference type="SAM" id="SignalP"/>
    </source>
</evidence>
<keyword evidence="4" id="KW-0597">Phosphoprotein</keyword>
<dbReference type="FunFam" id="2.170.300.10:FF:000001">
    <property type="entry name" value="Laminin subunit beta-1"/>
    <property type="match status" value="1"/>
</dbReference>
<feature type="disulfide bond" evidence="13">
    <location>
        <begin position="1124"/>
        <end position="1141"/>
    </location>
</feature>
<dbReference type="GO" id="GO:0034446">
    <property type="term" value="P:substrate adhesion-dependent cell spreading"/>
    <property type="evidence" value="ECO:0007669"/>
    <property type="project" value="TreeGrafter"/>
</dbReference>
<evidence type="ECO:0000256" key="12">
    <source>
        <dbReference type="ARBA" id="ARBA00023292"/>
    </source>
</evidence>
<dbReference type="FunFam" id="2.60.120.260:FF:000010">
    <property type="entry name" value="Laminin subunit beta 1"/>
    <property type="match status" value="1"/>
</dbReference>
<dbReference type="InterPro" id="IPR013015">
    <property type="entry name" value="Laminin_IV_B"/>
</dbReference>
<feature type="disulfide bond" evidence="13">
    <location>
        <begin position="876"/>
        <end position="885"/>
    </location>
</feature>
<evidence type="ECO:0000256" key="9">
    <source>
        <dbReference type="ARBA" id="ARBA00023054"/>
    </source>
</evidence>
<dbReference type="Pfam" id="PF00055">
    <property type="entry name" value="Laminin_N"/>
    <property type="match status" value="1"/>
</dbReference>
<accession>A0A2D0T5K1</accession>
<dbReference type="Gene3D" id="2.60.120.260">
    <property type="entry name" value="Galactose-binding domain-like"/>
    <property type="match status" value="1"/>
</dbReference>
<comment type="subcellular location">
    <subcellularLocation>
        <location evidence="1">Secreted</location>
        <location evidence="1">Extracellular space</location>
        <location evidence="1">Extracellular matrix</location>
        <location evidence="1">Basement membrane</location>
    </subcellularLocation>
</comment>
<feature type="disulfide bond" evidence="13">
    <location>
        <begin position="763"/>
        <end position="775"/>
    </location>
</feature>
<dbReference type="PANTHER" id="PTHR10574:SF233">
    <property type="entry name" value="LAMININ SUBUNIT BETA-1"/>
    <property type="match status" value="1"/>
</dbReference>
<dbReference type="RefSeq" id="XP_017349885.1">
    <property type="nucleotide sequence ID" value="XM_017494396.3"/>
</dbReference>
<feature type="coiled-coil region" evidence="14">
    <location>
        <begin position="1693"/>
        <end position="1766"/>
    </location>
</feature>
<proteinExistence type="predicted"/>
<dbReference type="FunFam" id="2.10.25.10:FF:000065">
    <property type="entry name" value="Laminin subunit beta 1"/>
    <property type="match status" value="1"/>
</dbReference>
<evidence type="ECO:0000256" key="15">
    <source>
        <dbReference type="SAM" id="MobiDB-lite"/>
    </source>
</evidence>
<evidence type="ECO:0000256" key="4">
    <source>
        <dbReference type="ARBA" id="ARBA00022553"/>
    </source>
</evidence>
<feature type="disulfide bond" evidence="13">
    <location>
        <begin position="425"/>
        <end position="434"/>
    </location>
</feature>
<dbReference type="PANTHER" id="PTHR10574">
    <property type="entry name" value="NETRIN/LAMININ-RELATED"/>
    <property type="match status" value="1"/>
</dbReference>
<dbReference type="SMART" id="SM00136">
    <property type="entry name" value="LamNT"/>
    <property type="match status" value="1"/>
</dbReference>
<evidence type="ECO:0000256" key="7">
    <source>
        <dbReference type="ARBA" id="ARBA00022869"/>
    </source>
</evidence>
<feature type="domain" description="Laminin EGF-like" evidence="17">
    <location>
        <begin position="454"/>
        <end position="505"/>
    </location>
</feature>
<feature type="disulfide bond" evidence="13">
    <location>
        <begin position="477"/>
        <end position="486"/>
    </location>
</feature>
<dbReference type="Pfam" id="PF00053">
    <property type="entry name" value="EGF_laminin"/>
    <property type="match status" value="11"/>
</dbReference>